<dbReference type="EMBL" id="CAJVPY010013545">
    <property type="protein sequence ID" value="CAG8741169.1"/>
    <property type="molecule type" value="Genomic_DNA"/>
</dbReference>
<evidence type="ECO:0000313" key="1">
    <source>
        <dbReference type="EMBL" id="CAG8741169.1"/>
    </source>
</evidence>
<protein>
    <submittedName>
        <fullName evidence="1">27767_t:CDS:1</fullName>
    </submittedName>
</protein>
<sequence>NAVPSQLNKRATTFEPCHFIKDTLAVSITPDPPVKNQPDLFSVSGTLTNNNITAAQTNLIVVFIDLSNSTPIGDENTQPFNESYNAGIPFTINASIPIPAVDSYGILVFVGEELLTAYSCAHATVNGSAANFF</sequence>
<dbReference type="OrthoDB" id="2312718at2759"/>
<dbReference type="AlphaFoldDB" id="A0A9N9IMR1"/>
<gene>
    <name evidence="1" type="ORF">DERYTH_LOCUS16016</name>
</gene>
<proteinExistence type="predicted"/>
<organism evidence="1 2">
    <name type="scientific">Dentiscutata erythropus</name>
    <dbReference type="NCBI Taxonomy" id="1348616"/>
    <lineage>
        <taxon>Eukaryota</taxon>
        <taxon>Fungi</taxon>
        <taxon>Fungi incertae sedis</taxon>
        <taxon>Mucoromycota</taxon>
        <taxon>Glomeromycotina</taxon>
        <taxon>Glomeromycetes</taxon>
        <taxon>Diversisporales</taxon>
        <taxon>Gigasporaceae</taxon>
        <taxon>Dentiscutata</taxon>
    </lineage>
</organism>
<keyword evidence="2" id="KW-1185">Reference proteome</keyword>
<accession>A0A9N9IMR1</accession>
<dbReference type="Proteomes" id="UP000789405">
    <property type="component" value="Unassembled WGS sequence"/>
</dbReference>
<reference evidence="1" key="1">
    <citation type="submission" date="2021-06" db="EMBL/GenBank/DDBJ databases">
        <authorList>
            <person name="Kallberg Y."/>
            <person name="Tangrot J."/>
            <person name="Rosling A."/>
        </authorList>
    </citation>
    <scope>NUCLEOTIDE SEQUENCE</scope>
    <source>
        <strain evidence="1">MA453B</strain>
    </source>
</reference>
<name>A0A9N9IMR1_9GLOM</name>
<feature type="non-terminal residue" evidence="1">
    <location>
        <position position="1"/>
    </location>
</feature>
<evidence type="ECO:0000313" key="2">
    <source>
        <dbReference type="Proteomes" id="UP000789405"/>
    </source>
</evidence>
<comment type="caution">
    <text evidence="1">The sequence shown here is derived from an EMBL/GenBank/DDBJ whole genome shotgun (WGS) entry which is preliminary data.</text>
</comment>